<evidence type="ECO:0000313" key="3">
    <source>
        <dbReference type="EMBL" id="QQB13298.1"/>
    </source>
</evidence>
<sequence length="163" mass="18691">MTKNSDFKSLVRERMAQTGENYTSARAALLSQRLLGPASATNTGPAALDPELAAALDAFRAKTRRTFMPHGRLTAIPMKRRALVVLLLDIRDTVDSDRIYTEKEINEHLKQFHADFARLRRELIDYQYLERNPHTGEYWRTDTLPERRGNISQEAGPLEQLPR</sequence>
<dbReference type="AlphaFoldDB" id="A0A7T4DI22"/>
<evidence type="ECO:0000256" key="1">
    <source>
        <dbReference type="SAM" id="MobiDB-lite"/>
    </source>
</evidence>
<dbReference type="EMBL" id="CP065989">
    <property type="protein sequence ID" value="QQB13298.1"/>
    <property type="molecule type" value="Genomic_DNA"/>
</dbReference>
<reference evidence="3 4" key="1">
    <citation type="submission" date="2020-12" db="EMBL/GenBank/DDBJ databases">
        <title>FDA dAtabase for Regulatory Grade micrObial Sequences (FDA-ARGOS): Supporting development and validation of Infectious Disease Dx tests.</title>
        <authorList>
            <person name="Sproer C."/>
            <person name="Gronow S."/>
            <person name="Severitt S."/>
            <person name="Schroder I."/>
            <person name="Tallon L."/>
            <person name="Sadzewicz L."/>
            <person name="Zhao X."/>
            <person name="Boylan J."/>
            <person name="Ott S."/>
            <person name="Bowen H."/>
            <person name="Vavikolanu K."/>
            <person name="Mehta A."/>
            <person name="Aluvathingal J."/>
            <person name="Nadendla S."/>
            <person name="Lowell S."/>
            <person name="Myers T."/>
            <person name="Yan Y."/>
            <person name="Sichtig H."/>
        </authorList>
    </citation>
    <scope>NUCLEOTIDE SEQUENCE [LARGE SCALE GENOMIC DNA]</scope>
    <source>
        <strain evidence="3 4">FDAARGOS_990</strain>
    </source>
</reference>
<protein>
    <submittedName>
        <fullName evidence="3">DUF2087 domain-containing protein</fullName>
    </submittedName>
</protein>
<proteinExistence type="predicted"/>
<evidence type="ECO:0000313" key="4">
    <source>
        <dbReference type="Proteomes" id="UP000595374"/>
    </source>
</evidence>
<evidence type="ECO:0000259" key="2">
    <source>
        <dbReference type="Pfam" id="PF09860"/>
    </source>
</evidence>
<dbReference type="Proteomes" id="UP000595374">
    <property type="component" value="Chromosome"/>
</dbReference>
<organism evidence="3 4">
    <name type="scientific">Brevibacterium casei</name>
    <dbReference type="NCBI Taxonomy" id="33889"/>
    <lineage>
        <taxon>Bacteria</taxon>
        <taxon>Bacillati</taxon>
        <taxon>Actinomycetota</taxon>
        <taxon>Actinomycetes</taxon>
        <taxon>Micrococcales</taxon>
        <taxon>Brevibacteriaceae</taxon>
        <taxon>Brevibacterium</taxon>
    </lineage>
</organism>
<feature type="compositionally biased region" description="Basic and acidic residues" evidence="1">
    <location>
        <begin position="139"/>
        <end position="149"/>
    </location>
</feature>
<accession>A0A7T4DI22</accession>
<feature type="domain" description="DUF2087" evidence="2">
    <location>
        <begin position="72"/>
        <end position="140"/>
    </location>
</feature>
<feature type="region of interest" description="Disordered" evidence="1">
    <location>
        <begin position="139"/>
        <end position="163"/>
    </location>
</feature>
<dbReference type="InterPro" id="IPR018656">
    <property type="entry name" value="DUF2087"/>
</dbReference>
<dbReference type="RefSeq" id="WP_198498513.1">
    <property type="nucleotide sequence ID" value="NZ_CP065989.1"/>
</dbReference>
<gene>
    <name evidence="3" type="ORF">I6H47_10625</name>
</gene>
<dbReference type="Pfam" id="PF09860">
    <property type="entry name" value="DUF2087"/>
    <property type="match status" value="1"/>
</dbReference>
<name>A0A7T4DI22_9MICO</name>